<evidence type="ECO:0000313" key="2">
    <source>
        <dbReference type="EMBL" id="SMD32910.1"/>
    </source>
</evidence>
<accession>A0A1W2G898</accession>
<dbReference type="AlphaFoldDB" id="A0A1W2G898"/>
<sequence>MRHLHLLSIILLLSCGKAEEPIPLGKLNLDIELLTPENYYTHYNVLGAYQEGVEFDESNYISLLIKVNEAGSYALTTRENNGFKFVSQGVLEVGDTTIILQAVGTPISTGITSFEITTKHPDEIKEYNVNVIPKLSEEVMYATVQFEEDGDYSTIAQRASGETLWQMDGYSTYGAINNGNIYLSNSNALICANTLTGSLVWSREDLADLHSLSYNEGNVFALGKAGDCYALNANTGEIIWNYTSQDRLFPQSAPLSDNDLVFIEDSDTIRALGIHSGTTEWKVPFSDMTGTPVMQGDTLIVGSQGVVTSIDIKSGKIIWTTNKYCDSDLLLANNLVYYNSRYSDLRSIKISTGEQISSNFIDYGLMYAPSKWYDCIISYDGHWSTLAGSNSCTYKRFPHDYFIACPVVIHDDVIYAAGSNSLLYFVPYSGDLISRLSNDDTGLYYSEIVAIQSTVTGIVSYPTQSAMD</sequence>
<evidence type="ECO:0000313" key="3">
    <source>
        <dbReference type="Proteomes" id="UP000192472"/>
    </source>
</evidence>
<dbReference type="OrthoDB" id="7012117at2"/>
<organism evidence="2 3">
    <name type="scientific">Reichenbachiella faecimaris</name>
    <dbReference type="NCBI Taxonomy" id="692418"/>
    <lineage>
        <taxon>Bacteria</taxon>
        <taxon>Pseudomonadati</taxon>
        <taxon>Bacteroidota</taxon>
        <taxon>Cytophagia</taxon>
        <taxon>Cytophagales</taxon>
        <taxon>Reichenbachiellaceae</taxon>
        <taxon>Reichenbachiella</taxon>
    </lineage>
</organism>
<dbReference type="SMART" id="SM00564">
    <property type="entry name" value="PQQ"/>
    <property type="match status" value="4"/>
</dbReference>
<gene>
    <name evidence="2" type="ORF">SAMN04488029_1270</name>
</gene>
<dbReference type="PANTHER" id="PTHR34512">
    <property type="entry name" value="CELL SURFACE PROTEIN"/>
    <property type="match status" value="1"/>
</dbReference>
<dbReference type="RefSeq" id="WP_084371544.1">
    <property type="nucleotide sequence ID" value="NZ_FWYF01000001.1"/>
</dbReference>
<protein>
    <submittedName>
        <fullName evidence="2">PQQ-like domain-containing protein</fullName>
    </submittedName>
</protein>
<dbReference type="STRING" id="692418.SAMN04488029_1270"/>
<name>A0A1W2G898_REIFA</name>
<proteinExistence type="predicted"/>
<dbReference type="EMBL" id="FWYF01000001">
    <property type="protein sequence ID" value="SMD32910.1"/>
    <property type="molecule type" value="Genomic_DNA"/>
</dbReference>
<dbReference type="SUPFAM" id="SSF50998">
    <property type="entry name" value="Quinoprotein alcohol dehydrogenase-like"/>
    <property type="match status" value="1"/>
</dbReference>
<feature type="domain" description="Pyrrolo-quinoline quinone repeat" evidence="1">
    <location>
        <begin position="157"/>
        <end position="356"/>
    </location>
</feature>
<dbReference type="InterPro" id="IPR018391">
    <property type="entry name" value="PQQ_b-propeller_rpt"/>
</dbReference>
<dbReference type="Proteomes" id="UP000192472">
    <property type="component" value="Unassembled WGS sequence"/>
</dbReference>
<keyword evidence="3" id="KW-1185">Reference proteome</keyword>
<reference evidence="2 3" key="1">
    <citation type="submission" date="2017-04" db="EMBL/GenBank/DDBJ databases">
        <authorList>
            <person name="Afonso C.L."/>
            <person name="Miller P.J."/>
            <person name="Scott M.A."/>
            <person name="Spackman E."/>
            <person name="Goraichik I."/>
            <person name="Dimitrov K.M."/>
            <person name="Suarez D.L."/>
            <person name="Swayne D.E."/>
        </authorList>
    </citation>
    <scope>NUCLEOTIDE SEQUENCE [LARGE SCALE GENOMIC DNA]</scope>
    <source>
        <strain evidence="2 3">DSM 26133</strain>
    </source>
</reference>
<dbReference type="InterPro" id="IPR015943">
    <property type="entry name" value="WD40/YVTN_repeat-like_dom_sf"/>
</dbReference>
<dbReference type="InterPro" id="IPR002372">
    <property type="entry name" value="PQQ_rpt_dom"/>
</dbReference>
<dbReference type="PROSITE" id="PS51257">
    <property type="entry name" value="PROKAR_LIPOPROTEIN"/>
    <property type="match status" value="1"/>
</dbReference>
<dbReference type="InterPro" id="IPR011047">
    <property type="entry name" value="Quinoprotein_ADH-like_sf"/>
</dbReference>
<evidence type="ECO:0000259" key="1">
    <source>
        <dbReference type="Pfam" id="PF13360"/>
    </source>
</evidence>
<dbReference type="Gene3D" id="2.130.10.10">
    <property type="entry name" value="YVTN repeat-like/Quinoprotein amine dehydrogenase"/>
    <property type="match status" value="1"/>
</dbReference>
<dbReference type="Pfam" id="PF13360">
    <property type="entry name" value="PQQ_2"/>
    <property type="match status" value="1"/>
</dbReference>
<dbReference type="PANTHER" id="PTHR34512:SF30">
    <property type="entry name" value="OUTER MEMBRANE PROTEIN ASSEMBLY FACTOR BAMB"/>
    <property type="match status" value="1"/>
</dbReference>